<dbReference type="OrthoDB" id="5780201at2"/>
<dbReference type="AlphaFoldDB" id="A0A1V3NI66"/>
<dbReference type="Proteomes" id="UP000189462">
    <property type="component" value="Unassembled WGS sequence"/>
</dbReference>
<organism evidence="2 3">
    <name type="scientific">Thioalkalivibrio denitrificans</name>
    <dbReference type="NCBI Taxonomy" id="108003"/>
    <lineage>
        <taxon>Bacteria</taxon>
        <taxon>Pseudomonadati</taxon>
        <taxon>Pseudomonadota</taxon>
        <taxon>Gammaproteobacteria</taxon>
        <taxon>Chromatiales</taxon>
        <taxon>Ectothiorhodospiraceae</taxon>
        <taxon>Thioalkalivibrio</taxon>
    </lineage>
</organism>
<feature type="region of interest" description="Disordered" evidence="1">
    <location>
        <begin position="71"/>
        <end position="93"/>
    </location>
</feature>
<evidence type="ECO:0008006" key="4">
    <source>
        <dbReference type="Google" id="ProtNLM"/>
    </source>
</evidence>
<name>A0A1V3NI66_9GAMM</name>
<evidence type="ECO:0000313" key="2">
    <source>
        <dbReference type="EMBL" id="OOG24745.1"/>
    </source>
</evidence>
<protein>
    <recommendedName>
        <fullName evidence="4">AAA family ATPase</fullName>
    </recommendedName>
</protein>
<evidence type="ECO:0000256" key="1">
    <source>
        <dbReference type="SAM" id="MobiDB-lite"/>
    </source>
</evidence>
<reference evidence="2 3" key="1">
    <citation type="submission" date="2017-02" db="EMBL/GenBank/DDBJ databases">
        <title>Genomic diversity within the haloalkaliphilic genus Thioalkalivibrio.</title>
        <authorList>
            <person name="Ahn A.-C."/>
            <person name="Meier-Kolthoff J."/>
            <person name="Overmars L."/>
            <person name="Richter M."/>
            <person name="Woyke T."/>
            <person name="Sorokin D.Y."/>
            <person name="Muyzer G."/>
        </authorList>
    </citation>
    <scope>NUCLEOTIDE SEQUENCE [LARGE SCALE GENOMIC DNA]</scope>
    <source>
        <strain evidence="2 3">ALJD</strain>
    </source>
</reference>
<keyword evidence="3" id="KW-1185">Reference proteome</keyword>
<dbReference type="EMBL" id="MVBK01000044">
    <property type="protein sequence ID" value="OOG24745.1"/>
    <property type="molecule type" value="Genomic_DNA"/>
</dbReference>
<sequence length="294" mass="32728">MASLKQRLAEHGFISDQDYGYAVQCLLSAPGEHLRCLNIEGDSGRRRTAFAYALGHALGHPHVLYHEFTDPPPPPPVRIEPVTDPEEAPGEPPADALDRVMAEACALSEGEPAFLILDQLHEARFQTHIRIAEFIRDGIWRYGELALKAHRRNLLVALISDDPVYHSLNQLSFNLWLGDRERAEQAITPALLGLAENARPMLDGLNTLFDALGVQPTLEEYRRVVHDLHVNVNTPAQLRQSIYGWVEGIDRTHLMSAYVDQVLERQWPVLRAYLGLPPALHDLSGDGPEAGNSG</sequence>
<accession>A0A1V3NI66</accession>
<gene>
    <name evidence="2" type="ORF">B1C78_07930</name>
</gene>
<evidence type="ECO:0000313" key="3">
    <source>
        <dbReference type="Proteomes" id="UP000189462"/>
    </source>
</evidence>
<dbReference type="STRING" id="108003.B1C78_07930"/>
<dbReference type="RefSeq" id="WP_077278614.1">
    <property type="nucleotide sequence ID" value="NZ_MVBK01000044.1"/>
</dbReference>
<proteinExistence type="predicted"/>
<comment type="caution">
    <text evidence="2">The sequence shown here is derived from an EMBL/GenBank/DDBJ whole genome shotgun (WGS) entry which is preliminary data.</text>
</comment>